<keyword evidence="1" id="KW-1133">Transmembrane helix</keyword>
<organism evidence="2 3">
    <name type="scientific">Shimazuella alba</name>
    <dbReference type="NCBI Taxonomy" id="2690964"/>
    <lineage>
        <taxon>Bacteria</taxon>
        <taxon>Bacillati</taxon>
        <taxon>Bacillota</taxon>
        <taxon>Bacilli</taxon>
        <taxon>Bacillales</taxon>
        <taxon>Thermoactinomycetaceae</taxon>
        <taxon>Shimazuella</taxon>
    </lineage>
</organism>
<gene>
    <name evidence="2" type="ORF">GSM42_12705</name>
</gene>
<proteinExistence type="predicted"/>
<evidence type="ECO:0000256" key="1">
    <source>
        <dbReference type="SAM" id="Phobius"/>
    </source>
</evidence>
<accession>A0A6I4VXE3</accession>
<sequence>MNQARILQAVGLAIACLILGGIISGFIMSYQGISPKSITYDQMLAYFLPIQVIAQFVLGFWLGRKVGGRALHLFSHVFFANIVLFLFLVILGFLAGQNAFWFAAFTPVMALFLSIPSYPLALLVRRK</sequence>
<dbReference type="AlphaFoldDB" id="A0A6I4VXE3"/>
<evidence type="ECO:0000313" key="2">
    <source>
        <dbReference type="EMBL" id="MXQ54556.1"/>
    </source>
</evidence>
<evidence type="ECO:0000313" key="3">
    <source>
        <dbReference type="Proteomes" id="UP000430692"/>
    </source>
</evidence>
<name>A0A6I4VXE3_9BACL</name>
<keyword evidence="1" id="KW-0472">Membrane</keyword>
<dbReference type="RefSeq" id="WP_160801912.1">
    <property type="nucleotide sequence ID" value="NZ_WUUL01000008.1"/>
</dbReference>
<feature type="transmembrane region" description="Helical" evidence="1">
    <location>
        <begin position="43"/>
        <end position="61"/>
    </location>
</feature>
<keyword evidence="1" id="KW-0812">Transmembrane</keyword>
<dbReference type="PROSITE" id="PS51257">
    <property type="entry name" value="PROKAR_LIPOPROTEIN"/>
    <property type="match status" value="1"/>
</dbReference>
<keyword evidence="3" id="KW-1185">Reference proteome</keyword>
<reference evidence="2 3" key="1">
    <citation type="submission" date="2019-12" db="EMBL/GenBank/DDBJ databases">
        <title>Whole-genome analyses of novel actinobacteria.</title>
        <authorList>
            <person name="Sahin N."/>
            <person name="Saygin H."/>
        </authorList>
    </citation>
    <scope>NUCLEOTIDE SEQUENCE [LARGE SCALE GENOMIC DNA]</scope>
    <source>
        <strain evidence="2 3">KC615</strain>
    </source>
</reference>
<feature type="transmembrane region" description="Helical" evidence="1">
    <location>
        <begin position="100"/>
        <end position="124"/>
    </location>
</feature>
<protein>
    <submittedName>
        <fullName evidence="2">Uncharacterized protein</fullName>
    </submittedName>
</protein>
<feature type="transmembrane region" description="Helical" evidence="1">
    <location>
        <begin position="73"/>
        <end position="94"/>
    </location>
</feature>
<dbReference type="Proteomes" id="UP000430692">
    <property type="component" value="Unassembled WGS sequence"/>
</dbReference>
<feature type="transmembrane region" description="Helical" evidence="1">
    <location>
        <begin position="12"/>
        <end position="31"/>
    </location>
</feature>
<comment type="caution">
    <text evidence="2">The sequence shown here is derived from an EMBL/GenBank/DDBJ whole genome shotgun (WGS) entry which is preliminary data.</text>
</comment>
<dbReference type="EMBL" id="WUUL01000008">
    <property type="protein sequence ID" value="MXQ54556.1"/>
    <property type="molecule type" value="Genomic_DNA"/>
</dbReference>